<dbReference type="Proteomes" id="UP000263040">
    <property type="component" value="Chromosome"/>
</dbReference>
<name>A0AAD0SQW1_9BACT</name>
<sequence>MKLEYAGLKPVITEHGISFKEGKDDKFSYFPFVFEVLNALDNNYESIKTHSHQIKIENFNFSQTINKLLAINPNIQVSIDKEIENYLIHLENEENEIKSRTNLSDIEKEIYLTNLKLMRDYKIQRATNKIFYFNCIEAIVEIIKKNKIKKIDTIFNEKFWHILKTIQNRLLHYKLTSTLKTDENNGVLKISLSMNIF</sequence>
<evidence type="ECO:0000313" key="1">
    <source>
        <dbReference type="EMBL" id="AXX89876.1"/>
    </source>
</evidence>
<dbReference type="KEGG" id="asui:ASUIS_1394"/>
<protein>
    <submittedName>
        <fullName evidence="1">Uncharacterized protein</fullName>
    </submittedName>
</protein>
<dbReference type="AlphaFoldDB" id="A0AAD0SQW1"/>
<dbReference type="RefSeq" id="WP_118886402.1">
    <property type="nucleotide sequence ID" value="NZ_CP032100.1"/>
</dbReference>
<organism evidence="1 2">
    <name type="scientific">Arcobacter suis CECT 7833</name>
    <dbReference type="NCBI Taxonomy" id="663365"/>
    <lineage>
        <taxon>Bacteria</taxon>
        <taxon>Pseudomonadati</taxon>
        <taxon>Campylobacterota</taxon>
        <taxon>Epsilonproteobacteria</taxon>
        <taxon>Campylobacterales</taxon>
        <taxon>Arcobacteraceae</taxon>
        <taxon>Arcobacter</taxon>
    </lineage>
</organism>
<dbReference type="EMBL" id="CP032100">
    <property type="protein sequence ID" value="AXX89876.1"/>
    <property type="molecule type" value="Genomic_DNA"/>
</dbReference>
<evidence type="ECO:0000313" key="2">
    <source>
        <dbReference type="Proteomes" id="UP000263040"/>
    </source>
</evidence>
<keyword evidence="2" id="KW-1185">Reference proteome</keyword>
<accession>A0AAD0SQW1</accession>
<proteinExistence type="predicted"/>
<gene>
    <name evidence="1" type="ORF">ASUIS_1394</name>
</gene>
<reference evidence="1 2" key="1">
    <citation type="submission" date="2018-08" db="EMBL/GenBank/DDBJ databases">
        <title>Complete genome of the Arcobacter suis type strain LMG 26152.</title>
        <authorList>
            <person name="Miller W.G."/>
            <person name="Yee E."/>
            <person name="Bono J.L."/>
        </authorList>
    </citation>
    <scope>NUCLEOTIDE SEQUENCE [LARGE SCALE GENOMIC DNA]</scope>
    <source>
        <strain evidence="1 2">CECT 7833</strain>
    </source>
</reference>